<evidence type="ECO:0000313" key="1">
    <source>
        <dbReference type="EMBL" id="KAI7948113.1"/>
    </source>
</evidence>
<name>A0ACC0E955_9BASI</name>
<proteinExistence type="predicted"/>
<reference evidence="2" key="1">
    <citation type="journal article" date="2018" name="BMC Genomics">
        <title>Genomic insights into host adaptation between the wheat stripe rust pathogen (Puccinia striiformis f. sp. tritici) and the barley stripe rust pathogen (Puccinia striiformis f. sp. hordei).</title>
        <authorList>
            <person name="Xia C."/>
            <person name="Wang M."/>
            <person name="Yin C."/>
            <person name="Cornejo O.E."/>
            <person name="Hulbert S.H."/>
            <person name="Chen X."/>
        </authorList>
    </citation>
    <scope>NUCLEOTIDE SEQUENCE [LARGE SCALE GENOMIC DNA]</scope>
    <source>
        <strain evidence="2">93-210</strain>
    </source>
</reference>
<dbReference type="Proteomes" id="UP001060170">
    <property type="component" value="Chromosome 9"/>
</dbReference>
<comment type="caution">
    <text evidence="1">The sequence shown here is derived from an EMBL/GenBank/DDBJ whole genome shotgun (WGS) entry which is preliminary data.</text>
</comment>
<reference evidence="1 2" key="3">
    <citation type="journal article" date="2022" name="Microbiol. Spectr.">
        <title>Folding features and dynamics of 3D genome architecture in plant fungal pathogens.</title>
        <authorList>
            <person name="Xia C."/>
        </authorList>
    </citation>
    <scope>NUCLEOTIDE SEQUENCE [LARGE SCALE GENOMIC DNA]</scope>
    <source>
        <strain evidence="1 2">93-210</strain>
    </source>
</reference>
<sequence length="609" mass="69150">MDGKRDWLMNVKSPEPRSNPLTHPIPPKRLLPEMLIVGNHPLSVSLGVLIITYIESSLATISTGLSLGLNDERHSTNCLELTRNLPPMPSLGDMITSPLVESTDVDTELRLGSMGQHSVPIVPVSQNLPVQPSSMRKRPGISFRHESLPSKRKKTKELLLNLPIHPQIYDHESGATEFMDKFARPSATESSTTRDVQAANPRQHLQTPTESHGSTGMENHNEAPSSHILMPSTISGSVHAHSQVPNLRKTTTKNDSLYSDLFSKLRDQYKNSLSSNTPIDGPFETEFKAFNSQTLKGTSISQEQSSRKNRIDHDSDPMSLPLRAAKHQEDMLYSIGHVRQRLKQTTDTSAMPTPQSAKLRGKEPLPNKPVSQQETPETIESSNEKILISLRDGRAKLRGYCSRHRHQTDSAPFLSESTAHNARRQAFEQTCNELFKHEAAWFKFWTETGAEIKIPPQIHKDHLLRSMFPTYLFYVDMLDSIINHPTTTVSDKVQKGELFNSAIEDFEAFTKDSFKTPQEREMLRVKYREEKLKGEQVEKPRLYKPRIGQALWHYLSYWISHTGSQEIKNLFSKGEKDFKGFFDETFRDSLQDLNNQIYSHGAPRPLQYI</sequence>
<keyword evidence="2" id="KW-1185">Reference proteome</keyword>
<evidence type="ECO:0000313" key="2">
    <source>
        <dbReference type="Proteomes" id="UP001060170"/>
    </source>
</evidence>
<reference evidence="2" key="2">
    <citation type="journal article" date="2018" name="Mol. Plant Microbe Interact.">
        <title>Genome sequence resources for the wheat stripe rust pathogen (Puccinia striiformis f. sp. tritici) and the barley stripe rust pathogen (Puccinia striiformis f. sp. hordei).</title>
        <authorList>
            <person name="Xia C."/>
            <person name="Wang M."/>
            <person name="Yin C."/>
            <person name="Cornejo O.E."/>
            <person name="Hulbert S.H."/>
            <person name="Chen X."/>
        </authorList>
    </citation>
    <scope>NUCLEOTIDE SEQUENCE [LARGE SCALE GENOMIC DNA]</scope>
    <source>
        <strain evidence="2">93-210</strain>
    </source>
</reference>
<gene>
    <name evidence="1" type="ORF">MJO28_010021</name>
</gene>
<accession>A0ACC0E955</accession>
<organism evidence="1 2">
    <name type="scientific">Puccinia striiformis f. sp. tritici</name>
    <dbReference type="NCBI Taxonomy" id="168172"/>
    <lineage>
        <taxon>Eukaryota</taxon>
        <taxon>Fungi</taxon>
        <taxon>Dikarya</taxon>
        <taxon>Basidiomycota</taxon>
        <taxon>Pucciniomycotina</taxon>
        <taxon>Pucciniomycetes</taxon>
        <taxon>Pucciniales</taxon>
        <taxon>Pucciniaceae</taxon>
        <taxon>Puccinia</taxon>
    </lineage>
</organism>
<dbReference type="EMBL" id="CM045873">
    <property type="protein sequence ID" value="KAI7948113.1"/>
    <property type="molecule type" value="Genomic_DNA"/>
</dbReference>
<protein>
    <submittedName>
        <fullName evidence="1">Uncharacterized protein</fullName>
    </submittedName>
</protein>